<dbReference type="EMBL" id="MT143894">
    <property type="protein sequence ID" value="QJB05068.1"/>
    <property type="molecule type" value="Genomic_DNA"/>
</dbReference>
<dbReference type="EMBL" id="MT143702">
    <property type="protein sequence ID" value="QJB00835.1"/>
    <property type="molecule type" value="Genomic_DNA"/>
</dbReference>
<accession>A0A6M3M563</accession>
<organism evidence="1">
    <name type="scientific">viral metagenome</name>
    <dbReference type="NCBI Taxonomy" id="1070528"/>
    <lineage>
        <taxon>unclassified sequences</taxon>
        <taxon>metagenomes</taxon>
        <taxon>organismal metagenomes</taxon>
    </lineage>
</organism>
<sequence length="223" mass="25371">MDHAAKALSRVYWQYRNSPRLKQWLRILPRIAQANLEKPLDRIINLLDIDTATGDQLDIIARIAGIDSRPRMTDEGLSYFGYAGTPNASAYGTAPYIGPGQQVTSFPIPDYLFRIVVRAKIYQNVSVVTIDDVKQAVDFIIDDDSQVVDGQDMTIDVIWIKNELSPNLRKIIETLDLIPRPQGVRIRKLEQRPVPTDYQYYAPSFVAYRSEFDVAINKTWPAA</sequence>
<name>A0A6M3M563_9ZZZZ</name>
<protein>
    <recommendedName>
        <fullName evidence="3">DUF2612 domain-containing protein</fullName>
    </recommendedName>
</protein>
<reference evidence="1" key="1">
    <citation type="submission" date="2020-03" db="EMBL/GenBank/DDBJ databases">
        <title>The deep terrestrial virosphere.</title>
        <authorList>
            <person name="Holmfeldt K."/>
            <person name="Nilsson E."/>
            <person name="Simone D."/>
            <person name="Lopez-Fernandez M."/>
            <person name="Wu X."/>
            <person name="de Brujin I."/>
            <person name="Lundin D."/>
            <person name="Andersson A."/>
            <person name="Bertilsson S."/>
            <person name="Dopson M."/>
        </authorList>
    </citation>
    <scope>NUCLEOTIDE SEQUENCE</scope>
    <source>
        <strain evidence="1">MM171A00157</strain>
        <strain evidence="2">MM171B00143</strain>
    </source>
</reference>
<proteinExistence type="predicted"/>
<evidence type="ECO:0008006" key="3">
    <source>
        <dbReference type="Google" id="ProtNLM"/>
    </source>
</evidence>
<evidence type="ECO:0000313" key="1">
    <source>
        <dbReference type="EMBL" id="QJB00835.1"/>
    </source>
</evidence>
<dbReference type="Pfam" id="PF11041">
    <property type="entry name" value="Phage_Wedge1"/>
    <property type="match status" value="1"/>
</dbReference>
<dbReference type="InterPro" id="IPR021283">
    <property type="entry name" value="Phage_Wedge1"/>
</dbReference>
<dbReference type="AlphaFoldDB" id="A0A6M3M563"/>
<evidence type="ECO:0000313" key="2">
    <source>
        <dbReference type="EMBL" id="QJB05068.1"/>
    </source>
</evidence>
<gene>
    <name evidence="1" type="ORF">MM171A00157_0004</name>
    <name evidence="2" type="ORF">MM171B00143_0039</name>
</gene>